<dbReference type="InterPro" id="IPR036724">
    <property type="entry name" value="Cobalamin-bd_sf"/>
</dbReference>
<dbReference type="RefSeq" id="WP_377089299.1">
    <property type="nucleotide sequence ID" value="NZ_JBHSJL010000014.1"/>
</dbReference>
<dbReference type="Gene3D" id="3.40.50.280">
    <property type="entry name" value="Cobalamin-binding domain"/>
    <property type="match status" value="1"/>
</dbReference>
<dbReference type="InterPro" id="IPR006158">
    <property type="entry name" value="Cobalamin-bd"/>
</dbReference>
<dbReference type="Gene3D" id="1.10.1240.10">
    <property type="entry name" value="Methionine synthase domain"/>
    <property type="match status" value="1"/>
</dbReference>
<keyword evidence="7" id="KW-1185">Reference proteome</keyword>
<accession>A0ABW4ZAG7</accession>
<organism evidence="6 7">
    <name type="scientific">Rubritalea tangerina</name>
    <dbReference type="NCBI Taxonomy" id="430798"/>
    <lineage>
        <taxon>Bacteria</taxon>
        <taxon>Pseudomonadati</taxon>
        <taxon>Verrucomicrobiota</taxon>
        <taxon>Verrucomicrobiia</taxon>
        <taxon>Verrucomicrobiales</taxon>
        <taxon>Rubritaleaceae</taxon>
        <taxon>Rubritalea</taxon>
    </lineage>
</organism>
<dbReference type="SUPFAM" id="SSF52242">
    <property type="entry name" value="Cobalamin (vitamin B12)-binding domain"/>
    <property type="match status" value="1"/>
</dbReference>
<dbReference type="Gene3D" id="1.10.1660.10">
    <property type="match status" value="1"/>
</dbReference>
<dbReference type="PANTHER" id="PTHR30204:SF67">
    <property type="entry name" value="HTH-TYPE TRANSCRIPTIONAL REGULATOR MLRA-RELATED"/>
    <property type="match status" value="1"/>
</dbReference>
<gene>
    <name evidence="6" type="ORF">ACFSW8_08165</name>
</gene>
<feature type="domain" description="HTH merR-type" evidence="4">
    <location>
        <begin position="3"/>
        <end position="72"/>
    </location>
</feature>
<evidence type="ECO:0000256" key="3">
    <source>
        <dbReference type="ARBA" id="ARBA00023163"/>
    </source>
</evidence>
<dbReference type="PANTHER" id="PTHR30204">
    <property type="entry name" value="REDOX-CYCLING DRUG-SENSING TRANSCRIPTIONAL ACTIVATOR SOXR"/>
    <property type="match status" value="1"/>
</dbReference>
<evidence type="ECO:0000313" key="6">
    <source>
        <dbReference type="EMBL" id="MFD2158867.1"/>
    </source>
</evidence>
<keyword evidence="3" id="KW-0804">Transcription</keyword>
<dbReference type="InterPro" id="IPR003759">
    <property type="entry name" value="Cbl-bd_cap"/>
</dbReference>
<dbReference type="InterPro" id="IPR000551">
    <property type="entry name" value="MerR-type_HTH_dom"/>
</dbReference>
<name>A0ABW4ZAG7_9BACT</name>
<dbReference type="Proteomes" id="UP001597389">
    <property type="component" value="Unassembled WGS sequence"/>
</dbReference>
<dbReference type="Pfam" id="PF13411">
    <property type="entry name" value="MerR_1"/>
    <property type="match status" value="1"/>
</dbReference>
<dbReference type="PROSITE" id="PS51332">
    <property type="entry name" value="B12_BINDING"/>
    <property type="match status" value="1"/>
</dbReference>
<comment type="caution">
    <text evidence="6">The sequence shown here is derived from an EMBL/GenBank/DDBJ whole genome shotgun (WGS) entry which is preliminary data.</text>
</comment>
<evidence type="ECO:0000256" key="1">
    <source>
        <dbReference type="ARBA" id="ARBA00023015"/>
    </source>
</evidence>
<proteinExistence type="predicted"/>
<dbReference type="Pfam" id="PF02310">
    <property type="entry name" value="B12-binding"/>
    <property type="match status" value="1"/>
</dbReference>
<feature type="domain" description="B12-binding" evidence="5">
    <location>
        <begin position="178"/>
        <end position="302"/>
    </location>
</feature>
<evidence type="ECO:0000313" key="7">
    <source>
        <dbReference type="Proteomes" id="UP001597389"/>
    </source>
</evidence>
<keyword evidence="2" id="KW-0238">DNA-binding</keyword>
<protein>
    <submittedName>
        <fullName evidence="6">MerR family transcriptional regulator</fullName>
    </submittedName>
</protein>
<dbReference type="InterPro" id="IPR009061">
    <property type="entry name" value="DNA-bd_dom_put_sf"/>
</dbReference>
<dbReference type="Pfam" id="PF02607">
    <property type="entry name" value="B12-binding_2"/>
    <property type="match status" value="1"/>
</dbReference>
<dbReference type="SUPFAM" id="SSF46955">
    <property type="entry name" value="Putative DNA-binding domain"/>
    <property type="match status" value="1"/>
</dbReference>
<dbReference type="EMBL" id="JBHUJB010000034">
    <property type="protein sequence ID" value="MFD2158867.1"/>
    <property type="molecule type" value="Genomic_DNA"/>
</dbReference>
<dbReference type="CDD" id="cd01104">
    <property type="entry name" value="HTH_MlrA-CarA"/>
    <property type="match status" value="1"/>
</dbReference>
<dbReference type="PROSITE" id="PS50937">
    <property type="entry name" value="HTH_MERR_2"/>
    <property type="match status" value="1"/>
</dbReference>
<dbReference type="CDD" id="cd02065">
    <property type="entry name" value="B12-binding_like"/>
    <property type="match status" value="1"/>
</dbReference>
<evidence type="ECO:0000256" key="2">
    <source>
        <dbReference type="ARBA" id="ARBA00023125"/>
    </source>
</evidence>
<dbReference type="InterPro" id="IPR036594">
    <property type="entry name" value="Meth_synthase_dom"/>
</dbReference>
<evidence type="ECO:0000259" key="4">
    <source>
        <dbReference type="PROSITE" id="PS50937"/>
    </source>
</evidence>
<keyword evidence="1" id="KW-0805">Transcription regulation</keyword>
<dbReference type="InterPro" id="IPR047057">
    <property type="entry name" value="MerR_fam"/>
</dbReference>
<reference evidence="7" key="1">
    <citation type="journal article" date="2019" name="Int. J. Syst. Evol. Microbiol.">
        <title>The Global Catalogue of Microorganisms (GCM) 10K type strain sequencing project: providing services to taxonomists for standard genome sequencing and annotation.</title>
        <authorList>
            <consortium name="The Broad Institute Genomics Platform"/>
            <consortium name="The Broad Institute Genome Sequencing Center for Infectious Disease"/>
            <person name="Wu L."/>
            <person name="Ma J."/>
        </authorList>
    </citation>
    <scope>NUCLEOTIDE SEQUENCE [LARGE SCALE GENOMIC DNA]</scope>
    <source>
        <strain evidence="7">CCUG 57942</strain>
    </source>
</reference>
<dbReference type="SMART" id="SM00422">
    <property type="entry name" value="HTH_MERR"/>
    <property type="match status" value="1"/>
</dbReference>
<sequence length="302" mass="33189">MNLHTMKVVSQQTGLSPHVLRVWEKRYEVVTPQRSDSNRRLYTDEDLRRLSLLAKLTQAGHAIGQIASLPCTELSLLHEKYQTAEGQQHDQTDAALVDKALAAARELDQSALEETFDEAFISFGYSGLLERVMIPFLHKIGEYWQQGIIPSSAEHAASNVVRDYLTLAARPYSSLEGSPRIIVTTPSGQVHELGAVIAASIARKSGWDVTYLGASLPSEEIVGAAIKRKVKAVALSIVYPMDDPALSSDLLRLRKHLPSDIAIMIGGKACANYQSIIEEIGAIQVSSFDQLRNTLDQLRSPS</sequence>
<evidence type="ECO:0000259" key="5">
    <source>
        <dbReference type="PROSITE" id="PS51332"/>
    </source>
</evidence>